<dbReference type="FunFam" id="3.40.50.300:FF:000319">
    <property type="entry name" value="DNA repair protein RecN"/>
    <property type="match status" value="1"/>
</dbReference>
<evidence type="ECO:0000256" key="4">
    <source>
        <dbReference type="ARBA" id="ARBA00022741"/>
    </source>
</evidence>
<dbReference type="InterPro" id="IPR004604">
    <property type="entry name" value="DNA_recomb/repair_RecN"/>
</dbReference>
<dbReference type="PIRSF" id="PIRSF003128">
    <property type="entry name" value="RecN"/>
    <property type="match status" value="1"/>
</dbReference>
<evidence type="ECO:0000256" key="3">
    <source>
        <dbReference type="ARBA" id="ARBA00021315"/>
    </source>
</evidence>
<comment type="function">
    <text evidence="1 9">May be involved in recombinational repair of damaged DNA.</text>
</comment>
<gene>
    <name evidence="12" type="ORF">SAMN04487931_109161</name>
</gene>
<evidence type="ECO:0000256" key="5">
    <source>
        <dbReference type="ARBA" id="ARBA00022763"/>
    </source>
</evidence>
<evidence type="ECO:0000259" key="11">
    <source>
        <dbReference type="Pfam" id="PF02463"/>
    </source>
</evidence>
<dbReference type="FunFam" id="3.40.50.300:FF:000356">
    <property type="entry name" value="DNA repair protein RecN"/>
    <property type="match status" value="1"/>
</dbReference>
<dbReference type="RefSeq" id="WP_092236030.1">
    <property type="nucleotide sequence ID" value="NZ_FNLL01000009.1"/>
</dbReference>
<keyword evidence="7 9" id="KW-0234">DNA repair</keyword>
<keyword evidence="13" id="KW-1185">Reference proteome</keyword>
<accession>A0A1H2ITV3</accession>
<reference evidence="13" key="1">
    <citation type="submission" date="2016-10" db="EMBL/GenBank/DDBJ databases">
        <authorList>
            <person name="Varghese N."/>
            <person name="Submissions S."/>
        </authorList>
    </citation>
    <scope>NUCLEOTIDE SEQUENCE [LARGE SCALE GENOMIC DNA]</scope>
    <source>
        <strain evidence="13">DSM 3384</strain>
    </source>
</reference>
<dbReference type="GO" id="GO:0009432">
    <property type="term" value="P:SOS response"/>
    <property type="evidence" value="ECO:0007669"/>
    <property type="project" value="TreeGrafter"/>
</dbReference>
<evidence type="ECO:0000313" key="12">
    <source>
        <dbReference type="EMBL" id="SDU47385.1"/>
    </source>
</evidence>
<name>A0A1H2ITV3_9BACT</name>
<dbReference type="PANTHER" id="PTHR11059:SF0">
    <property type="entry name" value="DNA REPAIR PROTEIN RECN"/>
    <property type="match status" value="1"/>
</dbReference>
<dbReference type="InterPro" id="IPR003395">
    <property type="entry name" value="RecF/RecN/SMC_N"/>
</dbReference>
<dbReference type="GO" id="GO:0006281">
    <property type="term" value="P:DNA repair"/>
    <property type="evidence" value="ECO:0007669"/>
    <property type="project" value="UniProtKB-KW"/>
</dbReference>
<dbReference type="NCBIfam" id="TIGR00634">
    <property type="entry name" value="recN"/>
    <property type="match status" value="1"/>
</dbReference>
<keyword evidence="6" id="KW-0067">ATP-binding</keyword>
<proteinExistence type="inferred from homology"/>
<dbReference type="AlphaFoldDB" id="A0A1H2ITV3"/>
<keyword evidence="5 9" id="KW-0227">DNA damage</keyword>
<organism evidence="12 13">
    <name type="scientific">Desulfobacula phenolica</name>
    <dbReference type="NCBI Taxonomy" id="90732"/>
    <lineage>
        <taxon>Bacteria</taxon>
        <taxon>Pseudomonadati</taxon>
        <taxon>Thermodesulfobacteriota</taxon>
        <taxon>Desulfobacteria</taxon>
        <taxon>Desulfobacterales</taxon>
        <taxon>Desulfobacteraceae</taxon>
        <taxon>Desulfobacula</taxon>
    </lineage>
</organism>
<evidence type="ECO:0000256" key="2">
    <source>
        <dbReference type="ARBA" id="ARBA00009441"/>
    </source>
</evidence>
<evidence type="ECO:0000256" key="8">
    <source>
        <dbReference type="ARBA" id="ARBA00033408"/>
    </source>
</evidence>
<dbReference type="GO" id="GO:0043590">
    <property type="term" value="C:bacterial nucleoid"/>
    <property type="evidence" value="ECO:0007669"/>
    <property type="project" value="TreeGrafter"/>
</dbReference>
<dbReference type="PANTHER" id="PTHR11059">
    <property type="entry name" value="DNA REPAIR PROTEIN RECN"/>
    <property type="match status" value="1"/>
</dbReference>
<protein>
    <recommendedName>
        <fullName evidence="3 9">DNA repair protein RecN</fullName>
    </recommendedName>
    <alternativeName>
        <fullName evidence="8 9">Recombination protein N</fullName>
    </alternativeName>
</protein>
<feature type="domain" description="RecF/RecN/SMC N-terminal" evidence="11">
    <location>
        <begin position="2"/>
        <end position="518"/>
    </location>
</feature>
<evidence type="ECO:0000256" key="6">
    <source>
        <dbReference type="ARBA" id="ARBA00022840"/>
    </source>
</evidence>
<dbReference type="EMBL" id="FNLL01000009">
    <property type="protein sequence ID" value="SDU47385.1"/>
    <property type="molecule type" value="Genomic_DNA"/>
</dbReference>
<evidence type="ECO:0000256" key="1">
    <source>
        <dbReference type="ARBA" id="ARBA00003618"/>
    </source>
</evidence>
<dbReference type="InterPro" id="IPR027417">
    <property type="entry name" value="P-loop_NTPase"/>
</dbReference>
<evidence type="ECO:0000313" key="13">
    <source>
        <dbReference type="Proteomes" id="UP000199608"/>
    </source>
</evidence>
<feature type="coiled-coil region" evidence="10">
    <location>
        <begin position="166"/>
        <end position="193"/>
    </location>
</feature>
<keyword evidence="10" id="KW-0175">Coiled coil</keyword>
<evidence type="ECO:0000256" key="9">
    <source>
        <dbReference type="PIRNR" id="PIRNR003128"/>
    </source>
</evidence>
<dbReference type="GO" id="GO:0006310">
    <property type="term" value="P:DNA recombination"/>
    <property type="evidence" value="ECO:0007669"/>
    <property type="project" value="InterPro"/>
</dbReference>
<dbReference type="CDD" id="cd03241">
    <property type="entry name" value="ABC_RecN"/>
    <property type="match status" value="2"/>
</dbReference>
<dbReference type="Gene3D" id="3.40.50.300">
    <property type="entry name" value="P-loop containing nucleotide triphosphate hydrolases"/>
    <property type="match status" value="2"/>
</dbReference>
<evidence type="ECO:0000256" key="7">
    <source>
        <dbReference type="ARBA" id="ARBA00023204"/>
    </source>
</evidence>
<comment type="similarity">
    <text evidence="2 9">Belongs to the RecN family.</text>
</comment>
<dbReference type="SUPFAM" id="SSF52540">
    <property type="entry name" value="P-loop containing nucleoside triphosphate hydrolases"/>
    <property type="match status" value="1"/>
</dbReference>
<dbReference type="Proteomes" id="UP000199608">
    <property type="component" value="Unassembled WGS sequence"/>
</dbReference>
<sequence>MLSALAIKNFAIIDDVQISFKDGFSVLTGETGAGKSIIIEAVNLLLGSRASADLVRAGCDNAELEAFFDIEEQSKTAKLLKNQDIDGSEGLIVRRVISSSGKSRVFINSRQSTLDLLKKVTRDLAGISSQHAHQGLLKEENHLEILDEFADTAHLKNEVKRLYQTIVPLKKKIRELTQSLDEKRKEQDFLEFQTNEISAADILPNEDEDLEKKRQTLLNASKIFEAVNRSIHEIHDREGSLIEKLSFLKNNMEKLGETEDTLGKTVQKLSGTIFDLQDIADELREFSFTIDLDPASLEMTDQRLDLISKLKRKYGPSLEDLFSAYEGMQNRLSQTTGTAEQIETLEKDVNEILKHISQKAEQLSILRKAGAKTLSRLAGKELDALEMGNAKFEVCFSHQIATNSDDISTPDQKKIGSDGMDNVRFLLSPNPGEALKPLVKIASGGELSRIVLALKAVLSKTRSLETLIFDEVDAGIGGATSEKVGLKLNQLSKKHQLICITHLAQIAKYAENQFRISKNVIDGRTFTTIVPLEQGQARIEEIARMIGGTDITGATLSHAKELLEQASS</sequence>
<dbReference type="Pfam" id="PF02463">
    <property type="entry name" value="SMC_N"/>
    <property type="match status" value="1"/>
</dbReference>
<evidence type="ECO:0000256" key="10">
    <source>
        <dbReference type="SAM" id="Coils"/>
    </source>
</evidence>
<keyword evidence="4" id="KW-0547">Nucleotide-binding</keyword>
<dbReference type="GO" id="GO:0005524">
    <property type="term" value="F:ATP binding"/>
    <property type="evidence" value="ECO:0007669"/>
    <property type="project" value="UniProtKB-KW"/>
</dbReference>